<evidence type="ECO:0000259" key="1">
    <source>
        <dbReference type="Pfam" id="PF05118"/>
    </source>
</evidence>
<dbReference type="KEGG" id="thao:NI17_021790"/>
<dbReference type="EMBL" id="CP063196">
    <property type="protein sequence ID" value="UOE19334.1"/>
    <property type="molecule type" value="Genomic_DNA"/>
</dbReference>
<name>A0AA97M3L0_9ACTN</name>
<accession>A0AA97M3L0</accession>
<dbReference type="RefSeq" id="WP_147416962.1">
    <property type="nucleotide sequence ID" value="NZ_CP063196.1"/>
</dbReference>
<sequence length="198" mass="22172">MTTKPNPDHRGRFDGHLKDMGAVPPSLFQDLRDRVNSSVCEWPQTGTKFTQAISGLDNIALLFPANYPASHLDSRPTEQWSHWQDCVSPLIGFVAARLRLGAYEPAKVLLSRLRAGAVIAEHIDLNPSSQVPHKVHIPIITSPLVAFTVEDDEYHLRPGRAYELNNLRRHAVYNRGETDRIHLIIEVYPTSGASRPAQ</sequence>
<dbReference type="InterPro" id="IPR007803">
    <property type="entry name" value="Asp/Arg/Pro-Hydrxlase"/>
</dbReference>
<evidence type="ECO:0000313" key="2">
    <source>
        <dbReference type="EMBL" id="UOE19334.1"/>
    </source>
</evidence>
<dbReference type="Proteomes" id="UP000265719">
    <property type="component" value="Chromosome"/>
</dbReference>
<protein>
    <submittedName>
        <fullName evidence="2">Aspartyl/asparaginyl beta-hydroxylase domain-containing protein</fullName>
    </submittedName>
</protein>
<dbReference type="AlphaFoldDB" id="A0AA97M3L0"/>
<organism evidence="2 3">
    <name type="scientific">Thermobifida halotolerans</name>
    <dbReference type="NCBI Taxonomy" id="483545"/>
    <lineage>
        <taxon>Bacteria</taxon>
        <taxon>Bacillati</taxon>
        <taxon>Actinomycetota</taxon>
        <taxon>Actinomycetes</taxon>
        <taxon>Streptosporangiales</taxon>
        <taxon>Nocardiopsidaceae</taxon>
        <taxon>Thermobifida</taxon>
    </lineage>
</organism>
<gene>
    <name evidence="2" type="ORF">NI17_021790</name>
</gene>
<reference evidence="2" key="1">
    <citation type="submission" date="2020-10" db="EMBL/GenBank/DDBJ databases">
        <title>De novo genome project of the cellulose decomposer Thermobifida halotolerans type strain.</title>
        <authorList>
            <person name="Nagy I."/>
            <person name="Horvath B."/>
            <person name="Kukolya J."/>
            <person name="Nagy I."/>
            <person name="Orsini M."/>
        </authorList>
    </citation>
    <scope>NUCLEOTIDE SEQUENCE</scope>
    <source>
        <strain evidence="2">DSM 44931</strain>
    </source>
</reference>
<dbReference type="Pfam" id="PF05118">
    <property type="entry name" value="Asp_Arg_Hydrox"/>
    <property type="match status" value="1"/>
</dbReference>
<evidence type="ECO:0000313" key="3">
    <source>
        <dbReference type="Proteomes" id="UP000265719"/>
    </source>
</evidence>
<feature type="domain" description="Aspartyl/asparaginy/proline hydroxylase" evidence="1">
    <location>
        <begin position="105"/>
        <end position="188"/>
    </location>
</feature>
<dbReference type="Gene3D" id="2.60.120.330">
    <property type="entry name" value="B-lactam Antibiotic, Isopenicillin N Synthase, Chain"/>
    <property type="match status" value="1"/>
</dbReference>
<keyword evidence="3" id="KW-1185">Reference proteome</keyword>
<dbReference type="InterPro" id="IPR027443">
    <property type="entry name" value="IPNS-like_sf"/>
</dbReference>
<proteinExistence type="predicted"/>
<dbReference type="SUPFAM" id="SSF51197">
    <property type="entry name" value="Clavaminate synthase-like"/>
    <property type="match status" value="1"/>
</dbReference>